<sequence>MACTACHLAKRKCDKKSPCSRCISKGLECIPHISRQGKKKVRRMEEKKDDGLDRLLLEQVTGTEPVQGHTHHFGLKYLVRSWISFAFKRRSFHLMQRGCALAIKVGFSMDEIFCEQPNSREMDFLKNIILVPMEAQHLYVPTPLQWTEIPERLLRNTDTIGSSGNREGRWIWMREMIKGESRYLVSEAFERDIAPWSSLHKAWEDNRGAVIDLFVIAEDKHKHTKSFAHQISLYKDQVINGEGNRLTRTRVRLRSKNEGIIMVDQVTCLEIVNLDVAYLFAEYVRVEPEPMKSTHSAKDNRLVNTGTFFEYFDLDNIVLDNDLEQIFNLVQ</sequence>
<dbReference type="InParanoid" id="A0A1Z5KNY5"/>
<dbReference type="InterPro" id="IPR001138">
    <property type="entry name" value="Zn2Cys6_DnaBD"/>
</dbReference>
<dbReference type="PROSITE" id="PS00463">
    <property type="entry name" value="ZN2_CY6_FUNGAL_1"/>
    <property type="match status" value="1"/>
</dbReference>
<evidence type="ECO:0000313" key="2">
    <source>
        <dbReference type="EMBL" id="GAX28034.1"/>
    </source>
</evidence>
<dbReference type="SMART" id="SM00066">
    <property type="entry name" value="GAL4"/>
    <property type="match status" value="1"/>
</dbReference>
<dbReference type="GO" id="GO:0008270">
    <property type="term" value="F:zinc ion binding"/>
    <property type="evidence" value="ECO:0007669"/>
    <property type="project" value="InterPro"/>
</dbReference>
<comment type="caution">
    <text evidence="2">The sequence shown here is derived from an EMBL/GenBank/DDBJ whole genome shotgun (WGS) entry which is preliminary data.</text>
</comment>
<dbReference type="Pfam" id="PF00172">
    <property type="entry name" value="Zn_clus"/>
    <property type="match status" value="1"/>
</dbReference>
<organism evidence="2 3">
    <name type="scientific">Fistulifera solaris</name>
    <name type="common">Oleaginous diatom</name>
    <dbReference type="NCBI Taxonomy" id="1519565"/>
    <lineage>
        <taxon>Eukaryota</taxon>
        <taxon>Sar</taxon>
        <taxon>Stramenopiles</taxon>
        <taxon>Ochrophyta</taxon>
        <taxon>Bacillariophyta</taxon>
        <taxon>Bacillariophyceae</taxon>
        <taxon>Bacillariophycidae</taxon>
        <taxon>Naviculales</taxon>
        <taxon>Naviculaceae</taxon>
        <taxon>Fistulifera</taxon>
    </lineage>
</organism>
<dbReference type="Gene3D" id="4.10.240.10">
    <property type="entry name" value="Zn(2)-C6 fungal-type DNA-binding domain"/>
    <property type="match status" value="1"/>
</dbReference>
<reference evidence="2 3" key="1">
    <citation type="journal article" date="2015" name="Plant Cell">
        <title>Oil accumulation by the oleaginous diatom Fistulifera solaris as revealed by the genome and transcriptome.</title>
        <authorList>
            <person name="Tanaka T."/>
            <person name="Maeda Y."/>
            <person name="Veluchamy A."/>
            <person name="Tanaka M."/>
            <person name="Abida H."/>
            <person name="Marechal E."/>
            <person name="Bowler C."/>
            <person name="Muto M."/>
            <person name="Sunaga Y."/>
            <person name="Tanaka M."/>
            <person name="Yoshino T."/>
            <person name="Taniguchi T."/>
            <person name="Fukuda Y."/>
            <person name="Nemoto M."/>
            <person name="Matsumoto M."/>
            <person name="Wong P.S."/>
            <person name="Aburatani S."/>
            <person name="Fujibuchi W."/>
        </authorList>
    </citation>
    <scope>NUCLEOTIDE SEQUENCE [LARGE SCALE GENOMIC DNA]</scope>
    <source>
        <strain evidence="2 3">JPCC DA0580</strain>
    </source>
</reference>
<dbReference type="SUPFAM" id="SSF57701">
    <property type="entry name" value="Zn2/Cys6 DNA-binding domain"/>
    <property type="match status" value="1"/>
</dbReference>
<dbReference type="EMBL" id="BDSP01000264">
    <property type="protein sequence ID" value="GAX28034.1"/>
    <property type="molecule type" value="Genomic_DNA"/>
</dbReference>
<dbReference type="OrthoDB" id="53161at2759"/>
<name>A0A1Z5KNY5_FISSO</name>
<dbReference type="PROSITE" id="PS50048">
    <property type="entry name" value="ZN2_CY6_FUNGAL_2"/>
    <property type="match status" value="1"/>
</dbReference>
<feature type="domain" description="Zn(2)-C6 fungal-type" evidence="1">
    <location>
        <begin position="2"/>
        <end position="29"/>
    </location>
</feature>
<keyword evidence="3" id="KW-1185">Reference proteome</keyword>
<dbReference type="CDD" id="cd00067">
    <property type="entry name" value="GAL4"/>
    <property type="match status" value="1"/>
</dbReference>
<proteinExistence type="predicted"/>
<dbReference type="InterPro" id="IPR036864">
    <property type="entry name" value="Zn2-C6_fun-type_DNA-bd_sf"/>
</dbReference>
<accession>A0A1Z5KNY5</accession>
<dbReference type="AlphaFoldDB" id="A0A1Z5KNY5"/>
<evidence type="ECO:0000313" key="3">
    <source>
        <dbReference type="Proteomes" id="UP000198406"/>
    </source>
</evidence>
<protein>
    <recommendedName>
        <fullName evidence="1">Zn(2)-C6 fungal-type domain-containing protein</fullName>
    </recommendedName>
</protein>
<evidence type="ECO:0000259" key="1">
    <source>
        <dbReference type="PROSITE" id="PS50048"/>
    </source>
</evidence>
<dbReference type="Proteomes" id="UP000198406">
    <property type="component" value="Unassembled WGS sequence"/>
</dbReference>
<dbReference type="GO" id="GO:0000981">
    <property type="term" value="F:DNA-binding transcription factor activity, RNA polymerase II-specific"/>
    <property type="evidence" value="ECO:0007669"/>
    <property type="project" value="InterPro"/>
</dbReference>
<gene>
    <name evidence="2" type="ORF">FisN_2Hh148</name>
</gene>